<dbReference type="GO" id="GO:0022857">
    <property type="term" value="F:transmembrane transporter activity"/>
    <property type="evidence" value="ECO:0007669"/>
    <property type="project" value="InterPro"/>
</dbReference>
<keyword evidence="5 6" id="KW-0472">Membrane</keyword>
<gene>
    <name evidence="7" type="ORF">GCM10017056_40020</name>
</gene>
<dbReference type="PANTHER" id="PTHR43124:SF3">
    <property type="entry name" value="CHLORAMPHENICOL EFFLUX PUMP RV0191"/>
    <property type="match status" value="1"/>
</dbReference>
<dbReference type="Proteomes" id="UP000626220">
    <property type="component" value="Unassembled WGS sequence"/>
</dbReference>
<sequence>MSQTLDSLHAPRVRARITAILIVVVALSVFLFSFVTLVSFDRSVAPELQNRTRLIATVVRDNIQQTLSTGLPLNAVGGFETYIAATMDAFSELENITIVSRKGEVIASVGREEEARLLDRLQIGTRLGTSGAEISMPILVGNDLAGHIKVKSSGRFVEARLRSVLLDATALAIAVILIGVELTILIATHSIWGPLRAVVRLARDQGEGRFDQVIPTAGLPTLRLLARRLNDHCIALAGRAGRGDGGATPRRLVLPDLVDMRIALFSFAAATEVTASFLPVYAKGASRPDWLDPAIAAALPSALYLLVLALLSPLAARVVARYGPRRVFALSAIPAALALLGMTWSDDLAGVVLSRGIIAVCYAFATVACQDYALALRSKDGARVSSVIMAMVFGGTFCGSTIGGVFADRYGYEAAMVLGAILVLMAGLFGYRFLVAATERPAARSKSTGMAPRTSSFYMFLFGIVAPLNLVTAISIWYLAPLHLSAFGASPAQVARVVMLFYLAQLILGPVSARIASHPLGLFASIIVGGTLAGLSLALLGGESFWQMTGTVIGVGAGFGLVRGPALELAARLSGGTARGLSAYRVTERGVALVGLLVTAFAMKDTGVDQVLGTLSAIIFAGLAVFCISIWRDPILRRGGTNEDPAIR</sequence>
<dbReference type="InterPro" id="IPR011701">
    <property type="entry name" value="MFS"/>
</dbReference>
<feature type="transmembrane region" description="Helical" evidence="6">
    <location>
        <begin position="520"/>
        <end position="539"/>
    </location>
</feature>
<feature type="transmembrane region" description="Helical" evidence="6">
    <location>
        <begin position="412"/>
        <end position="435"/>
    </location>
</feature>
<name>A0A8J3GZV4_9RHOB</name>
<protein>
    <recommendedName>
        <fullName evidence="9">MFS transporter</fullName>
    </recommendedName>
</protein>
<feature type="transmembrane region" description="Helical" evidence="6">
    <location>
        <begin position="327"/>
        <end position="344"/>
    </location>
</feature>
<dbReference type="Pfam" id="PF07690">
    <property type="entry name" value="MFS_1"/>
    <property type="match status" value="1"/>
</dbReference>
<dbReference type="RefSeq" id="WP_189681896.1">
    <property type="nucleotide sequence ID" value="NZ_BNCJ01000016.1"/>
</dbReference>
<dbReference type="GO" id="GO:0005886">
    <property type="term" value="C:plasma membrane"/>
    <property type="evidence" value="ECO:0007669"/>
    <property type="project" value="UniProtKB-SubCell"/>
</dbReference>
<evidence type="ECO:0000256" key="1">
    <source>
        <dbReference type="ARBA" id="ARBA00004651"/>
    </source>
</evidence>
<feature type="transmembrane region" description="Helical" evidence="6">
    <location>
        <begin position="486"/>
        <end position="508"/>
    </location>
</feature>
<accession>A0A8J3GZV4</accession>
<feature type="transmembrane region" description="Helical" evidence="6">
    <location>
        <begin position="356"/>
        <end position="375"/>
    </location>
</feature>
<feature type="transmembrane region" description="Helical" evidence="6">
    <location>
        <begin position="20"/>
        <end position="40"/>
    </location>
</feature>
<evidence type="ECO:0000256" key="2">
    <source>
        <dbReference type="ARBA" id="ARBA00022475"/>
    </source>
</evidence>
<dbReference type="EMBL" id="BNCJ01000016">
    <property type="protein sequence ID" value="GHF64803.1"/>
    <property type="molecule type" value="Genomic_DNA"/>
</dbReference>
<feature type="transmembrane region" description="Helical" evidence="6">
    <location>
        <begin position="456"/>
        <end position="480"/>
    </location>
</feature>
<dbReference type="InterPro" id="IPR050189">
    <property type="entry name" value="MFS_Efflux_Transporters"/>
</dbReference>
<feature type="transmembrane region" description="Helical" evidence="6">
    <location>
        <begin position="294"/>
        <end position="315"/>
    </location>
</feature>
<dbReference type="PANTHER" id="PTHR43124">
    <property type="entry name" value="PURINE EFFLUX PUMP PBUE"/>
    <property type="match status" value="1"/>
</dbReference>
<evidence type="ECO:0000256" key="3">
    <source>
        <dbReference type="ARBA" id="ARBA00022692"/>
    </source>
</evidence>
<comment type="caution">
    <text evidence="7">The sequence shown here is derived from an EMBL/GenBank/DDBJ whole genome shotgun (WGS) entry which is preliminary data.</text>
</comment>
<proteinExistence type="predicted"/>
<keyword evidence="8" id="KW-1185">Reference proteome</keyword>
<keyword evidence="2" id="KW-1003">Cell membrane</keyword>
<evidence type="ECO:0000313" key="7">
    <source>
        <dbReference type="EMBL" id="GHF64803.1"/>
    </source>
</evidence>
<dbReference type="Gene3D" id="1.20.1250.20">
    <property type="entry name" value="MFS general substrate transporter like domains"/>
    <property type="match status" value="1"/>
</dbReference>
<organism evidence="7 8">
    <name type="scientific">Seohaeicola zhoushanensis</name>
    <dbReference type="NCBI Taxonomy" id="1569283"/>
    <lineage>
        <taxon>Bacteria</taxon>
        <taxon>Pseudomonadati</taxon>
        <taxon>Pseudomonadota</taxon>
        <taxon>Alphaproteobacteria</taxon>
        <taxon>Rhodobacterales</taxon>
        <taxon>Roseobacteraceae</taxon>
        <taxon>Seohaeicola</taxon>
    </lineage>
</organism>
<feature type="transmembrane region" description="Helical" evidence="6">
    <location>
        <begin position="387"/>
        <end position="406"/>
    </location>
</feature>
<dbReference type="SUPFAM" id="SSF103473">
    <property type="entry name" value="MFS general substrate transporter"/>
    <property type="match status" value="1"/>
</dbReference>
<reference evidence="7" key="2">
    <citation type="submission" date="2020-09" db="EMBL/GenBank/DDBJ databases">
        <authorList>
            <person name="Sun Q."/>
            <person name="Kim S."/>
        </authorList>
    </citation>
    <scope>NUCLEOTIDE SEQUENCE</scope>
    <source>
        <strain evidence="7">KCTC 42650</strain>
    </source>
</reference>
<dbReference type="AlphaFoldDB" id="A0A8J3GZV4"/>
<reference evidence="7" key="1">
    <citation type="journal article" date="2014" name="Int. J. Syst. Evol. Microbiol.">
        <title>Complete genome sequence of Corynebacterium casei LMG S-19264T (=DSM 44701T), isolated from a smear-ripened cheese.</title>
        <authorList>
            <consortium name="US DOE Joint Genome Institute (JGI-PGF)"/>
            <person name="Walter F."/>
            <person name="Albersmeier A."/>
            <person name="Kalinowski J."/>
            <person name="Ruckert C."/>
        </authorList>
    </citation>
    <scope>NUCLEOTIDE SEQUENCE</scope>
    <source>
        <strain evidence="7">KCTC 42650</strain>
    </source>
</reference>
<evidence type="ECO:0000256" key="4">
    <source>
        <dbReference type="ARBA" id="ARBA00022989"/>
    </source>
</evidence>
<dbReference type="InterPro" id="IPR036259">
    <property type="entry name" value="MFS_trans_sf"/>
</dbReference>
<comment type="subcellular location">
    <subcellularLocation>
        <location evidence="1">Cell membrane</location>
        <topology evidence="1">Multi-pass membrane protein</topology>
    </subcellularLocation>
</comment>
<keyword evidence="3 6" id="KW-0812">Transmembrane</keyword>
<evidence type="ECO:0000313" key="8">
    <source>
        <dbReference type="Proteomes" id="UP000626220"/>
    </source>
</evidence>
<evidence type="ECO:0000256" key="6">
    <source>
        <dbReference type="SAM" id="Phobius"/>
    </source>
</evidence>
<evidence type="ECO:0000256" key="5">
    <source>
        <dbReference type="ARBA" id="ARBA00023136"/>
    </source>
</evidence>
<feature type="transmembrane region" description="Helical" evidence="6">
    <location>
        <begin position="610"/>
        <end position="631"/>
    </location>
</feature>
<evidence type="ECO:0008006" key="9">
    <source>
        <dbReference type="Google" id="ProtNLM"/>
    </source>
</evidence>
<feature type="transmembrane region" description="Helical" evidence="6">
    <location>
        <begin position="170"/>
        <end position="192"/>
    </location>
</feature>
<keyword evidence="4 6" id="KW-1133">Transmembrane helix</keyword>